<keyword evidence="3" id="KW-1185">Reference proteome</keyword>
<evidence type="ECO:0000313" key="3">
    <source>
        <dbReference type="Proteomes" id="UP001066276"/>
    </source>
</evidence>
<gene>
    <name evidence="2" type="ORF">NDU88_000822</name>
</gene>
<dbReference type="EMBL" id="JANPWB010000011">
    <property type="protein sequence ID" value="KAJ1122330.1"/>
    <property type="molecule type" value="Genomic_DNA"/>
</dbReference>
<name>A0AAV7PAS7_PLEWA</name>
<accession>A0AAV7PAS7</accession>
<dbReference type="Proteomes" id="UP001066276">
    <property type="component" value="Chromosome 7"/>
</dbReference>
<proteinExistence type="predicted"/>
<protein>
    <submittedName>
        <fullName evidence="2">Uncharacterized protein</fullName>
    </submittedName>
</protein>
<comment type="caution">
    <text evidence="2">The sequence shown here is derived from an EMBL/GenBank/DDBJ whole genome shotgun (WGS) entry which is preliminary data.</text>
</comment>
<sequence length="186" mass="19721">MGIVESIPASQGAILRLELGEESLDYDEEDPVHGVRSVTTVEKSKMSMRTVQGDRISGRHRELAGNLLRGEVSGYEAGMVGVGYGGDAVVARGKDNVDVAIQSGVLAAAITSRTKRCALRHPVPQETAAGTSSTAALHDRSWLALHCSKGMAQPTEHAMPQPNAQSVTQPSPSPDLYGSRPLRAEH</sequence>
<reference evidence="2" key="1">
    <citation type="journal article" date="2022" name="bioRxiv">
        <title>Sequencing and chromosome-scale assembly of the giantPleurodeles waltlgenome.</title>
        <authorList>
            <person name="Brown T."/>
            <person name="Elewa A."/>
            <person name="Iarovenko S."/>
            <person name="Subramanian E."/>
            <person name="Araus A.J."/>
            <person name="Petzold A."/>
            <person name="Susuki M."/>
            <person name="Suzuki K.-i.T."/>
            <person name="Hayashi T."/>
            <person name="Toyoda A."/>
            <person name="Oliveira C."/>
            <person name="Osipova E."/>
            <person name="Leigh N.D."/>
            <person name="Simon A."/>
            <person name="Yun M.H."/>
        </authorList>
    </citation>
    <scope>NUCLEOTIDE SEQUENCE</scope>
    <source>
        <strain evidence="2">20211129_DDA</strain>
        <tissue evidence="2">Liver</tissue>
    </source>
</reference>
<evidence type="ECO:0000256" key="1">
    <source>
        <dbReference type="SAM" id="MobiDB-lite"/>
    </source>
</evidence>
<organism evidence="2 3">
    <name type="scientific">Pleurodeles waltl</name>
    <name type="common">Iberian ribbed newt</name>
    <dbReference type="NCBI Taxonomy" id="8319"/>
    <lineage>
        <taxon>Eukaryota</taxon>
        <taxon>Metazoa</taxon>
        <taxon>Chordata</taxon>
        <taxon>Craniata</taxon>
        <taxon>Vertebrata</taxon>
        <taxon>Euteleostomi</taxon>
        <taxon>Amphibia</taxon>
        <taxon>Batrachia</taxon>
        <taxon>Caudata</taxon>
        <taxon>Salamandroidea</taxon>
        <taxon>Salamandridae</taxon>
        <taxon>Pleurodelinae</taxon>
        <taxon>Pleurodeles</taxon>
    </lineage>
</organism>
<dbReference type="AlphaFoldDB" id="A0AAV7PAS7"/>
<feature type="region of interest" description="Disordered" evidence="1">
    <location>
        <begin position="152"/>
        <end position="186"/>
    </location>
</feature>
<evidence type="ECO:0000313" key="2">
    <source>
        <dbReference type="EMBL" id="KAJ1122330.1"/>
    </source>
</evidence>